<reference evidence="2" key="1">
    <citation type="submission" date="2020-05" db="EMBL/GenBank/DDBJ databases">
        <authorList>
            <person name="Chiriac C."/>
            <person name="Salcher M."/>
            <person name="Ghai R."/>
            <person name="Kavagutti S V."/>
        </authorList>
    </citation>
    <scope>NUCLEOTIDE SEQUENCE</scope>
</reference>
<feature type="transmembrane region" description="Helical" evidence="1">
    <location>
        <begin position="6"/>
        <end position="25"/>
    </location>
</feature>
<keyword evidence="1" id="KW-1133">Transmembrane helix</keyword>
<evidence type="ECO:0000313" key="3">
    <source>
        <dbReference type="EMBL" id="CAB4564959.1"/>
    </source>
</evidence>
<dbReference type="EMBL" id="CAEZTO010000002">
    <property type="protein sequence ID" value="CAB4564959.1"/>
    <property type="molecule type" value="Genomic_DNA"/>
</dbReference>
<name>A0A6J6BHE2_9ZZZZ</name>
<accession>A0A6J6BHE2</accession>
<gene>
    <name evidence="2" type="ORF">UFOPK1503_00051</name>
    <name evidence="3" type="ORF">UFOPK1693_00287</name>
</gene>
<protein>
    <submittedName>
        <fullName evidence="2">Unannotated protein</fullName>
    </submittedName>
</protein>
<organism evidence="2">
    <name type="scientific">freshwater metagenome</name>
    <dbReference type="NCBI Taxonomy" id="449393"/>
    <lineage>
        <taxon>unclassified sequences</taxon>
        <taxon>metagenomes</taxon>
        <taxon>ecological metagenomes</taxon>
    </lineage>
</organism>
<dbReference type="EMBL" id="CAEZST010000001">
    <property type="protein sequence ID" value="CAB4538107.1"/>
    <property type="molecule type" value="Genomic_DNA"/>
</dbReference>
<keyword evidence="1" id="KW-0812">Transmembrane</keyword>
<sequence>MIWLLLAVTVINAYLLGLAGYRLFLSTKQFAREASKTSQLLSELSDYESSAPEPAQAVTKADLETTLAARRALIARRARLREQRERRLISRIRDIDLDKRWS</sequence>
<evidence type="ECO:0000256" key="1">
    <source>
        <dbReference type="SAM" id="Phobius"/>
    </source>
</evidence>
<dbReference type="AlphaFoldDB" id="A0A6J6BHE2"/>
<evidence type="ECO:0000313" key="2">
    <source>
        <dbReference type="EMBL" id="CAB4538107.1"/>
    </source>
</evidence>
<keyword evidence="1" id="KW-0472">Membrane</keyword>
<proteinExistence type="predicted"/>